<proteinExistence type="predicted"/>
<dbReference type="RefSeq" id="WP_095069284.1">
    <property type="nucleotide sequence ID" value="NZ_LT899436.1"/>
</dbReference>
<dbReference type="NCBIfam" id="TIGR01200">
    <property type="entry name" value="GLPGLI"/>
    <property type="match status" value="1"/>
</dbReference>
<keyword evidence="1" id="KW-0732">Signal</keyword>
<feature type="chain" id="PRO_5012895815" description="GLPGLI family protein" evidence="1">
    <location>
        <begin position="20"/>
        <end position="237"/>
    </location>
</feature>
<dbReference type="Pfam" id="PF22252">
    <property type="entry name" value="PNGase_F-II_N"/>
    <property type="match status" value="1"/>
</dbReference>
<evidence type="ECO:0000256" key="1">
    <source>
        <dbReference type="SAM" id="SignalP"/>
    </source>
</evidence>
<keyword evidence="3" id="KW-1185">Reference proteome</keyword>
<dbReference type="OrthoDB" id="1186048at2"/>
<dbReference type="Proteomes" id="UP000215214">
    <property type="component" value="Chromosome TJEJU"/>
</dbReference>
<protein>
    <recommendedName>
        <fullName evidence="4">GLPGLI family protein</fullName>
    </recommendedName>
</protein>
<dbReference type="InterPro" id="IPR005901">
    <property type="entry name" value="GLPGLI"/>
</dbReference>
<dbReference type="EMBL" id="LT899436">
    <property type="protein sequence ID" value="SNR14374.1"/>
    <property type="molecule type" value="Genomic_DNA"/>
</dbReference>
<evidence type="ECO:0000313" key="3">
    <source>
        <dbReference type="Proteomes" id="UP000215214"/>
    </source>
</evidence>
<dbReference type="AlphaFoldDB" id="A0A238U7B6"/>
<evidence type="ECO:0000313" key="2">
    <source>
        <dbReference type="EMBL" id="SNR14374.1"/>
    </source>
</evidence>
<reference evidence="2 3" key="1">
    <citation type="submission" date="2017-07" db="EMBL/GenBank/DDBJ databases">
        <authorList>
            <person name="Sun Z.S."/>
            <person name="Albrecht U."/>
            <person name="Echele G."/>
            <person name="Lee C.C."/>
        </authorList>
    </citation>
    <scope>NUCLEOTIDE SEQUENCE [LARGE SCALE GENOMIC DNA]</scope>
    <source>
        <strain evidence="3">type strain: KCTC 22618</strain>
    </source>
</reference>
<feature type="signal peptide" evidence="1">
    <location>
        <begin position="1"/>
        <end position="19"/>
    </location>
</feature>
<accession>A0A238U7B6</accession>
<organism evidence="2 3">
    <name type="scientific">Tenacibaculum jejuense</name>
    <dbReference type="NCBI Taxonomy" id="584609"/>
    <lineage>
        <taxon>Bacteria</taxon>
        <taxon>Pseudomonadati</taxon>
        <taxon>Bacteroidota</taxon>
        <taxon>Flavobacteriia</taxon>
        <taxon>Flavobacteriales</taxon>
        <taxon>Flavobacteriaceae</taxon>
        <taxon>Tenacibaculum</taxon>
    </lineage>
</organism>
<evidence type="ECO:0008006" key="4">
    <source>
        <dbReference type="Google" id="ProtNLM"/>
    </source>
</evidence>
<sequence>MNKICSFLFSLFSILNLFAQSYEIEYNQIVDFDAHTTEAVYKLIYKEKQSVYYQLNSEFTENNGNDVIEANEGVVPFVQKNYKNKEIVYNQPIMSSIKFVSDKLPIQTWKLENKTKKIKSFTCKKAVTTFRGRTYTAWYTEDIPLIGGPWKFDGLPGLILSVSSDDGVLSIEATKIQRKNIANIIHFNYKQDKLISWKMYCEKYRKVIERIRKNLKADTDPDMEYDLNINLIEDIGL</sequence>
<gene>
    <name evidence="2" type="ORF">TJEJU_0595</name>
</gene>
<dbReference type="KEGG" id="tje:TJEJU_0595"/>
<name>A0A238U7B6_9FLAO</name>